<keyword evidence="2" id="KW-0812">Transmembrane</keyword>
<keyword evidence="3" id="KW-0732">Signal</keyword>
<dbReference type="Pfam" id="PF17107">
    <property type="entry name" value="SesA"/>
    <property type="match status" value="1"/>
</dbReference>
<proteinExistence type="predicted"/>
<dbReference type="OrthoDB" id="5086500at2759"/>
<feature type="compositionally biased region" description="Polar residues" evidence="1">
    <location>
        <begin position="189"/>
        <end position="205"/>
    </location>
</feature>
<dbReference type="InterPro" id="IPR031352">
    <property type="entry name" value="SesA"/>
</dbReference>
<dbReference type="Proteomes" id="UP000076881">
    <property type="component" value="Unassembled WGS sequence"/>
</dbReference>
<feature type="chain" id="PRO_5007898555" description="NACHT-NTPase and P-loop NTPases N-terminal domain-containing protein" evidence="3">
    <location>
        <begin position="18"/>
        <end position="681"/>
    </location>
</feature>
<keyword evidence="6" id="KW-1185">Reference proteome</keyword>
<feature type="transmembrane region" description="Helical" evidence="2">
    <location>
        <begin position="657"/>
        <end position="677"/>
    </location>
</feature>
<feature type="signal peptide" evidence="3">
    <location>
        <begin position="1"/>
        <end position="17"/>
    </location>
</feature>
<protein>
    <recommendedName>
        <fullName evidence="4">NACHT-NTPase and P-loop NTPases N-terminal domain-containing protein</fullName>
    </recommendedName>
</protein>
<feature type="domain" description="NACHT-NTPase and P-loop NTPases N-terminal" evidence="4">
    <location>
        <begin position="8"/>
        <end position="127"/>
    </location>
</feature>
<comment type="caution">
    <text evidence="5">The sequence shown here is derived from an EMBL/GenBank/DDBJ whole genome shotgun (WGS) entry which is preliminary data.</text>
</comment>
<dbReference type="AlphaFoldDB" id="A0A168KVL6"/>
<reference evidence="5 6" key="1">
    <citation type="journal article" date="2016" name="Genome Biol. Evol.">
        <title>Divergent and convergent evolution of fungal pathogenicity.</title>
        <authorList>
            <person name="Shang Y."/>
            <person name="Xiao G."/>
            <person name="Zheng P."/>
            <person name="Cen K."/>
            <person name="Zhan S."/>
            <person name="Wang C."/>
        </authorList>
    </citation>
    <scope>NUCLEOTIDE SEQUENCE [LARGE SCALE GENOMIC DNA]</scope>
    <source>
        <strain evidence="5 6">RCEF 1005</strain>
    </source>
</reference>
<evidence type="ECO:0000313" key="5">
    <source>
        <dbReference type="EMBL" id="OAA82327.1"/>
    </source>
</evidence>
<evidence type="ECO:0000256" key="1">
    <source>
        <dbReference type="SAM" id="MobiDB-lite"/>
    </source>
</evidence>
<evidence type="ECO:0000256" key="3">
    <source>
        <dbReference type="SAM" id="SignalP"/>
    </source>
</evidence>
<feature type="transmembrane region" description="Helical" evidence="2">
    <location>
        <begin position="627"/>
        <end position="650"/>
    </location>
</feature>
<evidence type="ECO:0000256" key="2">
    <source>
        <dbReference type="SAM" id="Phobius"/>
    </source>
</evidence>
<feature type="region of interest" description="Disordered" evidence="1">
    <location>
        <begin position="241"/>
        <end position="262"/>
    </location>
</feature>
<feature type="region of interest" description="Disordered" evidence="1">
    <location>
        <begin position="432"/>
        <end position="452"/>
    </location>
</feature>
<dbReference type="EMBL" id="AZHF01000001">
    <property type="protein sequence ID" value="OAA82327.1"/>
    <property type="molecule type" value="Genomic_DNA"/>
</dbReference>
<organism evidence="5 6">
    <name type="scientific">Akanthomyces lecanii RCEF 1005</name>
    <dbReference type="NCBI Taxonomy" id="1081108"/>
    <lineage>
        <taxon>Eukaryota</taxon>
        <taxon>Fungi</taxon>
        <taxon>Dikarya</taxon>
        <taxon>Ascomycota</taxon>
        <taxon>Pezizomycotina</taxon>
        <taxon>Sordariomycetes</taxon>
        <taxon>Hypocreomycetidae</taxon>
        <taxon>Hypocreales</taxon>
        <taxon>Cordycipitaceae</taxon>
        <taxon>Akanthomyces</taxon>
        <taxon>Cordyceps confragosa</taxon>
    </lineage>
</organism>
<name>A0A168KVL6_CORDF</name>
<keyword evidence="2" id="KW-0472">Membrane</keyword>
<evidence type="ECO:0000259" key="4">
    <source>
        <dbReference type="Pfam" id="PF17107"/>
    </source>
</evidence>
<keyword evidence="2" id="KW-1133">Transmembrane helix</keyword>
<feature type="region of interest" description="Disordered" evidence="1">
    <location>
        <begin position="189"/>
        <end position="209"/>
    </location>
</feature>
<feature type="compositionally biased region" description="Low complexity" evidence="1">
    <location>
        <begin position="440"/>
        <end position="451"/>
    </location>
</feature>
<accession>A0A168KVL6</accession>
<evidence type="ECO:0000313" key="6">
    <source>
        <dbReference type="Proteomes" id="UP000076881"/>
    </source>
</evidence>
<gene>
    <name evidence="5" type="ORF">LEL_01872</name>
</gene>
<sequence length="681" mass="75708">MAQVLGIISGVLSVVAAVGSVYDATKDEMGLLPDFKKAVALLRLLSSLLDGMERYANEETGDTNIAALTPALKSCRTKVAQLHQILEKVVPVERKSWTRRKYKAFPAIGEGGRVKKLVEGLLKDLQLIAAKFPEDVSLIEQKNLTKAIEEVSNLKSPLPDFFEDASIFAHYGSAAEDVDYGFGRQYNNHITGHQNNDPDQQSIDTNRADPLTGMTFGDGNSAFQAGTITETIHLPVDFHHLPGKERSEASPSSGPKMRISRDGTKLGMKKRTESLWLRPLSWTEQNPLEKGKSPGHDVAGDYTLSITDGGNPTLSVYTKGYPYRLSTLLKLIFPVRAIFHTEPPVAPDQSRVRWTCTCGEELYDDFTEVTEGSLIGLQERLRSQPRAESSTEVPSTVAKIFQSLREFANSITPMLQRTVSQMTSLVRRPNGLPLHNDNDAGQAAQVQQPPGTSSAEDFPIILLCLSTGSNSTWLFQELLQNVHDDSRFFHFLRSQYSKHRRRPSWLSLKGVSKVSLTRFRVDENHFADVHHHDSLCSNNCSCLPPLEKVQAKEYRYSPAPKIDLGYFPPIGANALTHYFQRPHAFNTAQKTIFNQVPKRGQGVLSIGPDEWQLGWGIHIAEGWHSRWIYFIIVVPLLLGGFIFGITWSVTKGDIQSAFAIAASWMALAPVLLGYIAVRDLD</sequence>